<keyword evidence="1" id="KW-0732">Signal</keyword>
<dbReference type="Proteomes" id="UP000315700">
    <property type="component" value="Chromosome"/>
</dbReference>
<dbReference type="SUPFAM" id="SSF49464">
    <property type="entry name" value="Carboxypeptidase regulatory domain-like"/>
    <property type="match status" value="5"/>
</dbReference>
<dbReference type="GO" id="GO:0030246">
    <property type="term" value="F:carbohydrate binding"/>
    <property type="evidence" value="ECO:0007669"/>
    <property type="project" value="InterPro"/>
</dbReference>
<proteinExistence type="predicted"/>
<dbReference type="InParanoid" id="A0A517SMP8"/>
<reference evidence="2 3" key="1">
    <citation type="submission" date="2019-02" db="EMBL/GenBank/DDBJ databases">
        <title>Deep-cultivation of Planctomycetes and their phenomic and genomic characterization uncovers novel biology.</title>
        <authorList>
            <person name="Wiegand S."/>
            <person name="Jogler M."/>
            <person name="Boedeker C."/>
            <person name="Pinto D."/>
            <person name="Vollmers J."/>
            <person name="Rivas-Marin E."/>
            <person name="Kohn T."/>
            <person name="Peeters S.H."/>
            <person name="Heuer A."/>
            <person name="Rast P."/>
            <person name="Oberbeckmann S."/>
            <person name="Bunk B."/>
            <person name="Jeske O."/>
            <person name="Meyerdierks A."/>
            <person name="Storesund J.E."/>
            <person name="Kallscheuer N."/>
            <person name="Luecker S."/>
            <person name="Lage O.M."/>
            <person name="Pohl T."/>
            <person name="Merkel B.J."/>
            <person name="Hornburger P."/>
            <person name="Mueller R.-W."/>
            <person name="Bruemmer F."/>
            <person name="Labrenz M."/>
            <person name="Spormann A.M."/>
            <person name="Op den Camp H."/>
            <person name="Overmann J."/>
            <person name="Amann R."/>
            <person name="Jetten M.S.M."/>
            <person name="Mascher T."/>
            <person name="Medema M.H."/>
            <person name="Devos D.P."/>
            <person name="Kaster A.-K."/>
            <person name="Ovreas L."/>
            <person name="Rohde M."/>
            <person name="Galperin M.Y."/>
            <person name="Jogler C."/>
        </authorList>
    </citation>
    <scope>NUCLEOTIDE SEQUENCE [LARGE SCALE GENOMIC DNA]</scope>
    <source>
        <strain evidence="2 3">Pan44</strain>
    </source>
</reference>
<dbReference type="Gene3D" id="2.60.40.1120">
    <property type="entry name" value="Carboxypeptidase-like, regulatory domain"/>
    <property type="match status" value="4"/>
</dbReference>
<dbReference type="KEGG" id="ccos:Pan44_54660"/>
<sequence length="801" mass="86367" precursor="true">MVLTILRAAGRFAPRVNALAILSLVALALASSTVAQDAEPKIGAISGIVVDADTGGVVPDVEVRMFKRPPGGGNRLQFKITRVRSDADGRYRFENLSPGDYGIYAFHGTKASRTKDFDYARAKIADDGSSEPVDLRLTEALTLKVRVLAEQTGQPIEGAFVRLRWTDLDDTAATDGHGAVLIHGLTPHDQHIEAKAPGFQLKAVTQTLKDPLTEVTFKLPPGGFIQGKVVNDQGRPLAGVSIGASPERGSDGFDSVKSDEEGKFTLNYVPLTQSVRIYASLKEHEAHHQSISLNGAPYRPLEIVLPSRRHGGDADITVVDPEGQPVPGAEILNYGSSSGDYHKVKTNDRGECSITRLYLRHLGKGAELAVRAEGFAPQLIEVMPSTDGPARLTVNLEKGHRYRGRLVNAAGEPVSNASVYVNNGNYGSGLFGHKLDVDKEGRFSSTSLPPESTANISASGYTPQDQVKIPLDQEEEHVITLESTGHFRGLVTNAATGAPVRRFNVKLGFARKPPAGAQRSRGIPSDWGDSGRTINDDSGRWLWEELPNNTAYALTIEAEGFDATHVPVAVTNRGESDLEIKMQPIDPGSLVEVAGVILDPKGDPIEGVLVHLIGCDPKLAANDPNGQREVPMHLIRIHQAKNIAACRFAHEATTAADGSFRFPRVSSRIGLQLVYWGDETPSTRVRKLEERTAEQLGRLELLAPAGVTITGRINLKAFPDPGRVSVRSTEETFDSRDVSFKAGDDRSTFTIKGVSAGTVNVTLMSEAVPYRENGTTFYRSSSLGNRTVTAGPGETVEVHFE</sequence>
<dbReference type="AlphaFoldDB" id="A0A517SMP8"/>
<dbReference type="InterPro" id="IPR013784">
    <property type="entry name" value="Carb-bd-like_fold"/>
</dbReference>
<evidence type="ECO:0000313" key="2">
    <source>
        <dbReference type="EMBL" id="QDT57397.1"/>
    </source>
</evidence>
<dbReference type="RefSeq" id="WP_197453690.1">
    <property type="nucleotide sequence ID" value="NZ_CP036271.1"/>
</dbReference>
<dbReference type="InterPro" id="IPR008969">
    <property type="entry name" value="CarboxyPept-like_regulatory"/>
</dbReference>
<feature type="signal peptide" evidence="1">
    <location>
        <begin position="1"/>
        <end position="37"/>
    </location>
</feature>
<gene>
    <name evidence="2" type="ORF">Pan44_54660</name>
</gene>
<keyword evidence="2" id="KW-0812">Transmembrane</keyword>
<feature type="chain" id="PRO_5021934942" evidence="1">
    <location>
        <begin position="38"/>
        <end position="801"/>
    </location>
</feature>
<keyword evidence="3" id="KW-1185">Reference proteome</keyword>
<name>A0A517SMP8_9PLAN</name>
<keyword evidence="2" id="KW-0472">Membrane</keyword>
<protein>
    <submittedName>
        <fullName evidence="2">Nickel uptake substrate-specific transmembrane region</fullName>
    </submittedName>
</protein>
<accession>A0A517SMP8</accession>
<dbReference type="EMBL" id="CP036271">
    <property type="protein sequence ID" value="QDT57397.1"/>
    <property type="molecule type" value="Genomic_DNA"/>
</dbReference>
<evidence type="ECO:0000313" key="3">
    <source>
        <dbReference type="Proteomes" id="UP000315700"/>
    </source>
</evidence>
<organism evidence="2 3">
    <name type="scientific">Caulifigura coniformis</name>
    <dbReference type="NCBI Taxonomy" id="2527983"/>
    <lineage>
        <taxon>Bacteria</taxon>
        <taxon>Pseudomonadati</taxon>
        <taxon>Planctomycetota</taxon>
        <taxon>Planctomycetia</taxon>
        <taxon>Planctomycetales</taxon>
        <taxon>Planctomycetaceae</taxon>
        <taxon>Caulifigura</taxon>
    </lineage>
</organism>
<dbReference type="Pfam" id="PF13620">
    <property type="entry name" value="CarboxypepD_reg"/>
    <property type="match status" value="2"/>
</dbReference>
<dbReference type="SUPFAM" id="SSF49452">
    <property type="entry name" value="Starch-binding domain-like"/>
    <property type="match status" value="1"/>
</dbReference>
<evidence type="ECO:0000256" key="1">
    <source>
        <dbReference type="SAM" id="SignalP"/>
    </source>
</evidence>